<gene>
    <name evidence="4" type="ORF">COI98_18645</name>
</gene>
<dbReference type="PANTHER" id="PTHR42709:SF8">
    <property type="entry name" value="UNDECAPRENYL PHOSPHATE TRANSPORTER A"/>
    <property type="match status" value="1"/>
</dbReference>
<dbReference type="RefSeq" id="WP_098583803.1">
    <property type="nucleotide sequence ID" value="NZ_JAVCZB010000004.1"/>
</dbReference>
<dbReference type="EMBL" id="NUWJ01000172">
    <property type="protein sequence ID" value="PFK15607.1"/>
    <property type="molecule type" value="Genomic_DNA"/>
</dbReference>
<keyword evidence="2" id="KW-0472">Membrane</keyword>
<name>A0A9X6WYD3_BACCE</name>
<evidence type="ECO:0000256" key="1">
    <source>
        <dbReference type="ARBA" id="ARBA00010792"/>
    </source>
</evidence>
<dbReference type="AlphaFoldDB" id="A0A9X6WYD3"/>
<sequence>MLGELIHSVLVFLEGLGYWGIMLGLMLEVIPSEIVLSYAGYLVSTGSITFWGAVAFGTIGGVIAQLFIYWIGRYGGRPVLERYGKYILIQKKHIDYAEDWFNRYGTGVIFTARFIPVVRHAISIPAGIAKMSHAKFITLTTLAVIPWSIVFVYLGFKLGTEWESINKVAGPYVKYFALAAIVCAIGYFVLKKMMKKSDYRKGIYVDVDSFFIGIFSRMKEYV</sequence>
<keyword evidence="2" id="KW-0812">Transmembrane</keyword>
<evidence type="ECO:0000313" key="5">
    <source>
        <dbReference type="Proteomes" id="UP000224413"/>
    </source>
</evidence>
<organism evidence="4 5">
    <name type="scientific">Bacillus cereus</name>
    <dbReference type="NCBI Taxonomy" id="1396"/>
    <lineage>
        <taxon>Bacteria</taxon>
        <taxon>Bacillati</taxon>
        <taxon>Bacillota</taxon>
        <taxon>Bacilli</taxon>
        <taxon>Bacillales</taxon>
        <taxon>Bacillaceae</taxon>
        <taxon>Bacillus</taxon>
        <taxon>Bacillus cereus group</taxon>
    </lineage>
</organism>
<feature type="transmembrane region" description="Helical" evidence="2">
    <location>
        <begin position="9"/>
        <end position="30"/>
    </location>
</feature>
<feature type="transmembrane region" description="Helical" evidence="2">
    <location>
        <begin position="136"/>
        <end position="156"/>
    </location>
</feature>
<feature type="transmembrane region" description="Helical" evidence="2">
    <location>
        <begin position="172"/>
        <end position="190"/>
    </location>
</feature>
<reference evidence="4 5" key="1">
    <citation type="submission" date="2017-09" db="EMBL/GenBank/DDBJ databases">
        <title>Large-scale bioinformatics analysis of Bacillus genomes uncovers conserved roles of natural products in bacterial physiology.</title>
        <authorList>
            <consortium name="Agbiome Team Llc"/>
            <person name="Bleich R.M."/>
            <person name="Grubbs K.J."/>
            <person name="Santa Maria K.C."/>
            <person name="Allen S.E."/>
            <person name="Farag S."/>
            <person name="Shank E.A."/>
            <person name="Bowers A."/>
        </authorList>
    </citation>
    <scope>NUCLEOTIDE SEQUENCE [LARGE SCALE GENOMIC DNA]</scope>
    <source>
        <strain evidence="4 5">AFS083741</strain>
    </source>
</reference>
<keyword evidence="2" id="KW-1133">Transmembrane helix</keyword>
<proteinExistence type="inferred from homology"/>
<dbReference type="Pfam" id="PF09335">
    <property type="entry name" value="VTT_dom"/>
    <property type="match status" value="1"/>
</dbReference>
<evidence type="ECO:0000313" key="4">
    <source>
        <dbReference type="EMBL" id="PFK15607.1"/>
    </source>
</evidence>
<protein>
    <recommendedName>
        <fullName evidence="3">VTT domain-containing protein</fullName>
    </recommendedName>
</protein>
<feature type="domain" description="VTT" evidence="3">
    <location>
        <begin position="30"/>
        <end position="155"/>
    </location>
</feature>
<dbReference type="PANTHER" id="PTHR42709">
    <property type="entry name" value="ALKALINE PHOSPHATASE LIKE PROTEIN"/>
    <property type="match status" value="1"/>
</dbReference>
<dbReference type="InterPro" id="IPR032816">
    <property type="entry name" value="VTT_dom"/>
</dbReference>
<evidence type="ECO:0000256" key="2">
    <source>
        <dbReference type="SAM" id="Phobius"/>
    </source>
</evidence>
<dbReference type="Proteomes" id="UP000224413">
    <property type="component" value="Unassembled WGS sequence"/>
</dbReference>
<dbReference type="GO" id="GO:0005886">
    <property type="term" value="C:plasma membrane"/>
    <property type="evidence" value="ECO:0007669"/>
    <property type="project" value="TreeGrafter"/>
</dbReference>
<accession>A0A9X6WYD3</accession>
<feature type="transmembrane region" description="Helical" evidence="2">
    <location>
        <begin position="50"/>
        <end position="72"/>
    </location>
</feature>
<comment type="caution">
    <text evidence="4">The sequence shown here is derived from an EMBL/GenBank/DDBJ whole genome shotgun (WGS) entry which is preliminary data.</text>
</comment>
<comment type="similarity">
    <text evidence="1">Belongs to the DedA family.</text>
</comment>
<evidence type="ECO:0000259" key="3">
    <source>
        <dbReference type="Pfam" id="PF09335"/>
    </source>
</evidence>
<dbReference type="InterPro" id="IPR051311">
    <property type="entry name" value="DedA_domain"/>
</dbReference>